<dbReference type="Gene3D" id="1.10.540.10">
    <property type="entry name" value="Acyl-CoA dehydrogenase/oxidase, N-terminal domain"/>
    <property type="match status" value="1"/>
</dbReference>
<dbReference type="KEGG" id="pacs:FAZ98_33420"/>
<dbReference type="PIRSF" id="PIRSF016578">
    <property type="entry name" value="HsaA"/>
    <property type="match status" value="1"/>
</dbReference>
<evidence type="ECO:0000259" key="3">
    <source>
        <dbReference type="Pfam" id="PF02771"/>
    </source>
</evidence>
<name>A0A7Z2GRW1_9BURK</name>
<organism evidence="5 6">
    <name type="scientific">Paraburkholderia acidisoli</name>
    <dbReference type="NCBI Taxonomy" id="2571748"/>
    <lineage>
        <taxon>Bacteria</taxon>
        <taxon>Pseudomonadati</taxon>
        <taxon>Pseudomonadota</taxon>
        <taxon>Betaproteobacteria</taxon>
        <taxon>Burkholderiales</taxon>
        <taxon>Burkholderiaceae</taxon>
        <taxon>Paraburkholderia</taxon>
    </lineage>
</organism>
<keyword evidence="1" id="KW-0560">Oxidoreductase</keyword>
<dbReference type="Proteomes" id="UP000433577">
    <property type="component" value="Chromosome 4"/>
</dbReference>
<accession>A0A7Z2GRW1</accession>
<evidence type="ECO:0000256" key="2">
    <source>
        <dbReference type="SAM" id="MobiDB-lite"/>
    </source>
</evidence>
<feature type="domain" description="Acyl-CoA dehydrogenase/oxidase N-terminal" evidence="3">
    <location>
        <begin position="55"/>
        <end position="124"/>
    </location>
</feature>
<dbReference type="OrthoDB" id="7316074at2"/>
<reference evidence="5 6" key="1">
    <citation type="submission" date="2019-12" db="EMBL/GenBank/DDBJ databases">
        <title>Paraburkholderia acidiphila 7Q-K02 sp. nov and Paraburkholderia acidisoli DHF22 sp. nov., two strains isolated from forest soil.</title>
        <authorList>
            <person name="Gao Z."/>
            <person name="Qiu L."/>
        </authorList>
    </citation>
    <scope>NUCLEOTIDE SEQUENCE [LARGE SCALE GENOMIC DNA]</scope>
    <source>
        <strain evidence="5 6">DHF22</strain>
    </source>
</reference>
<feature type="compositionally biased region" description="Basic and acidic residues" evidence="2">
    <location>
        <begin position="7"/>
        <end position="21"/>
    </location>
</feature>
<dbReference type="RefSeq" id="WP_158958202.1">
    <property type="nucleotide sequence ID" value="NZ_CP046916.1"/>
</dbReference>
<proteinExistence type="predicted"/>
<dbReference type="InterPro" id="IPR013107">
    <property type="entry name" value="Acyl-CoA_DH_C"/>
</dbReference>
<dbReference type="InterPro" id="IPR036250">
    <property type="entry name" value="AcylCo_DH-like_C"/>
</dbReference>
<dbReference type="InterPro" id="IPR013786">
    <property type="entry name" value="AcylCoA_DH/ox_N"/>
</dbReference>
<evidence type="ECO:0000256" key="1">
    <source>
        <dbReference type="ARBA" id="ARBA00023002"/>
    </source>
</evidence>
<dbReference type="Pfam" id="PF08028">
    <property type="entry name" value="Acyl-CoA_dh_2"/>
    <property type="match status" value="1"/>
</dbReference>
<dbReference type="GO" id="GO:0016627">
    <property type="term" value="F:oxidoreductase activity, acting on the CH-CH group of donors"/>
    <property type="evidence" value="ECO:0007669"/>
    <property type="project" value="InterPro"/>
</dbReference>
<feature type="region of interest" description="Disordered" evidence="2">
    <location>
        <begin position="1"/>
        <end position="22"/>
    </location>
</feature>
<feature type="domain" description="Acyl-CoA dehydrogenase C-terminal" evidence="4">
    <location>
        <begin position="269"/>
        <end position="398"/>
    </location>
</feature>
<evidence type="ECO:0000259" key="4">
    <source>
        <dbReference type="Pfam" id="PF08028"/>
    </source>
</evidence>
<keyword evidence="6" id="KW-1185">Reference proteome</keyword>
<dbReference type="InterPro" id="IPR009100">
    <property type="entry name" value="AcylCoA_DH/oxidase_NM_dom_sf"/>
</dbReference>
<dbReference type="InterPro" id="IPR037069">
    <property type="entry name" value="AcylCoA_DH/ox_N_sf"/>
</dbReference>
<sequence length="422" mass="44980">MHALHSVHAETGEDHDVDKNVDIGTNNRTDIRTDIRAADTPQACAAPLSLDALIAEIERRRDEFDTLSHIPRDMIAQMKRAGIFRAGTPQRFGGDALAPHRFLAILERIAIADGSTAWVAAFGSANTYLAALPVETQAQIYASGPDQVFAGGLYPPQRGERAPGGFRVSGQWHFASGCKGADWIGVGIGGAPGAPGEPNAGKPFTAVFPAREVEIVENWNVVGMQGTGSHDLRLKDKFVDERWTFLRGSTAVIDEPLYRYPAVSYQAQVHAAVNLGLARAALDVLTGLSGVTATTTGAPRLADRAYYRAGLAQAEASLRSARAFFFESVEAAWDAILAGDAVSIEQANLLRLSATHAAHACAEVVMNAYKMAGIGAIYREGRMQRLVRDSIVVTQHGFLGEGTYDAAGAVFAGIAPVVTPYP</sequence>
<dbReference type="InterPro" id="IPR046373">
    <property type="entry name" value="Acyl-CoA_Oxase/DH_mid-dom_sf"/>
</dbReference>
<evidence type="ECO:0000313" key="5">
    <source>
        <dbReference type="EMBL" id="QGZ66656.1"/>
    </source>
</evidence>
<dbReference type="SUPFAM" id="SSF47203">
    <property type="entry name" value="Acyl-CoA dehydrogenase C-terminal domain-like"/>
    <property type="match status" value="1"/>
</dbReference>
<dbReference type="Gene3D" id="1.20.140.10">
    <property type="entry name" value="Butyryl-CoA Dehydrogenase, subunit A, domain 3"/>
    <property type="match status" value="1"/>
</dbReference>
<keyword evidence="5" id="KW-0503">Monooxygenase</keyword>
<dbReference type="EMBL" id="CP046916">
    <property type="protein sequence ID" value="QGZ66656.1"/>
    <property type="molecule type" value="Genomic_DNA"/>
</dbReference>
<gene>
    <name evidence="5" type="ORF">FAZ98_33420</name>
</gene>
<dbReference type="GO" id="GO:0050660">
    <property type="term" value="F:flavin adenine dinucleotide binding"/>
    <property type="evidence" value="ECO:0007669"/>
    <property type="project" value="InterPro"/>
</dbReference>
<dbReference type="AlphaFoldDB" id="A0A7Z2GRW1"/>
<evidence type="ECO:0000313" key="6">
    <source>
        <dbReference type="Proteomes" id="UP000433577"/>
    </source>
</evidence>
<dbReference type="Pfam" id="PF02771">
    <property type="entry name" value="Acyl-CoA_dh_N"/>
    <property type="match status" value="1"/>
</dbReference>
<protein>
    <submittedName>
        <fullName evidence="5">Flavin-dependent monooxygenase</fullName>
    </submittedName>
</protein>
<dbReference type="SUPFAM" id="SSF56645">
    <property type="entry name" value="Acyl-CoA dehydrogenase NM domain-like"/>
    <property type="match status" value="1"/>
</dbReference>
<dbReference type="Gene3D" id="2.40.110.10">
    <property type="entry name" value="Butyryl-CoA Dehydrogenase, subunit A, domain 2"/>
    <property type="match status" value="1"/>
</dbReference>
<dbReference type="GO" id="GO:0004497">
    <property type="term" value="F:monooxygenase activity"/>
    <property type="evidence" value="ECO:0007669"/>
    <property type="project" value="UniProtKB-KW"/>
</dbReference>